<evidence type="ECO:0000313" key="1">
    <source>
        <dbReference type="EMBL" id="GBN95496.1"/>
    </source>
</evidence>
<name>A0A4Y2T7P8_ARAVE</name>
<dbReference type="AlphaFoldDB" id="A0A4Y2T7P8"/>
<dbReference type="Gene3D" id="3.30.420.10">
    <property type="entry name" value="Ribonuclease H-like superfamily/Ribonuclease H"/>
    <property type="match status" value="1"/>
</dbReference>
<keyword evidence="2" id="KW-1185">Reference proteome</keyword>
<dbReference type="InterPro" id="IPR036397">
    <property type="entry name" value="RNaseH_sf"/>
</dbReference>
<proteinExistence type="predicted"/>
<evidence type="ECO:0000313" key="2">
    <source>
        <dbReference type="Proteomes" id="UP000499080"/>
    </source>
</evidence>
<reference evidence="1 2" key="1">
    <citation type="journal article" date="2019" name="Sci. Rep.">
        <title>Orb-weaving spider Araneus ventricosus genome elucidates the spidroin gene catalogue.</title>
        <authorList>
            <person name="Kono N."/>
            <person name="Nakamura H."/>
            <person name="Ohtoshi R."/>
            <person name="Moran D.A.P."/>
            <person name="Shinohara A."/>
            <person name="Yoshida Y."/>
            <person name="Fujiwara M."/>
            <person name="Mori M."/>
            <person name="Tomita M."/>
            <person name="Arakawa K."/>
        </authorList>
    </citation>
    <scope>NUCLEOTIDE SEQUENCE [LARGE SCALE GENOMIC DNA]</scope>
</reference>
<comment type="caution">
    <text evidence="1">The sequence shown here is derived from an EMBL/GenBank/DDBJ whole genome shotgun (WGS) entry which is preliminary data.</text>
</comment>
<dbReference type="EMBL" id="BGPR01026063">
    <property type="protein sequence ID" value="GBN95496.1"/>
    <property type="molecule type" value="Genomic_DNA"/>
</dbReference>
<evidence type="ECO:0008006" key="3">
    <source>
        <dbReference type="Google" id="ProtNLM"/>
    </source>
</evidence>
<organism evidence="1 2">
    <name type="scientific">Araneus ventricosus</name>
    <name type="common">Orbweaver spider</name>
    <name type="synonym">Epeira ventricosa</name>
    <dbReference type="NCBI Taxonomy" id="182803"/>
    <lineage>
        <taxon>Eukaryota</taxon>
        <taxon>Metazoa</taxon>
        <taxon>Ecdysozoa</taxon>
        <taxon>Arthropoda</taxon>
        <taxon>Chelicerata</taxon>
        <taxon>Arachnida</taxon>
        <taxon>Araneae</taxon>
        <taxon>Araneomorphae</taxon>
        <taxon>Entelegynae</taxon>
        <taxon>Araneoidea</taxon>
        <taxon>Araneidae</taxon>
        <taxon>Araneus</taxon>
    </lineage>
</organism>
<dbReference type="GO" id="GO:0003676">
    <property type="term" value="F:nucleic acid binding"/>
    <property type="evidence" value="ECO:0007669"/>
    <property type="project" value="InterPro"/>
</dbReference>
<dbReference type="OrthoDB" id="6437317at2759"/>
<protein>
    <recommendedName>
        <fullName evidence="3">Tc1-like transposase DDE domain-containing protein</fullName>
    </recommendedName>
</protein>
<gene>
    <name evidence="1" type="ORF">AVEN_253145_1</name>
</gene>
<dbReference type="Proteomes" id="UP000499080">
    <property type="component" value="Unassembled WGS sequence"/>
</dbReference>
<accession>A0A4Y2T7P8</accession>
<sequence length="123" mass="14623">MITLQGHIKAKDYENTLADQVHVMVQALFPNGDGVFQDYKAPVHTAHIVQFSDHEDELSLLPWSPQSPDLKIIEPLWRKCVITIDHHHRYLNLPPFCRKNDTRFPWKTYRNCIYPFRNYCKLF</sequence>